<sequence>MTNDRVIPTAARALVRSGLLSPPTPLAGFRLVREARRGGTNPYTLLAVTTARWPDRTAIVDHDGALSYRRLQLVTESLARRLADDGVAPGQAVGVMCRNGRGFVAGVFAAALLGADVVPMSTEFRSDALAAAVQAHRISTVVADGEFVERLRAADESVDTVDPATTVGADEGARRPTVAAPGRIVLLTSGTTGTPKGVPRSPQLRSAVGVWVTILDRTRLHTGSRISVAMPMFHGLGLGMLMLTLALGGTVLTRREFDAEAALAQASLHRADAFTAVPVVLARILELPEQVRARNPLPYLRTVISSGDRLDPTLGQRFMDAYGDVLYNGYGSTEVGIGALATPADLREAPETVGRPVAGCPVRIFDKNDRPVGPRVTGRIFVGGELTSDGYTDGAAKAVIDGMTSTGDMGYLDNAGRLFIIGREDDMIISGGENVYPRAVENALAQHPAVAENVVIGVPDERFGQRLAAYVVAQPGSEIDAAQLREYLKDRVSRFEQPRDINVVDSIPRNPTGKVLRRELSG</sequence>
<dbReference type="GO" id="GO:0006631">
    <property type="term" value="P:fatty acid metabolic process"/>
    <property type="evidence" value="ECO:0007669"/>
    <property type="project" value="TreeGrafter"/>
</dbReference>
<comment type="similarity">
    <text evidence="1">Belongs to the ATP-dependent AMP-binding enzyme family.</text>
</comment>
<keyword evidence="3" id="KW-1133">Transmembrane helix</keyword>
<dbReference type="SUPFAM" id="SSF56801">
    <property type="entry name" value="Acetyl-CoA synthetase-like"/>
    <property type="match status" value="1"/>
</dbReference>
<dbReference type="InterPro" id="IPR025110">
    <property type="entry name" value="AMP-bd_C"/>
</dbReference>
<feature type="domain" description="AMP-dependent synthetase/ligase" evidence="4">
    <location>
        <begin position="49"/>
        <end position="391"/>
    </location>
</feature>
<dbReference type="Gene3D" id="3.30.300.30">
    <property type="match status" value="1"/>
</dbReference>
<dbReference type="InterPro" id="IPR045851">
    <property type="entry name" value="AMP-bd_C_sf"/>
</dbReference>
<dbReference type="GO" id="GO:0031956">
    <property type="term" value="F:medium-chain fatty acid-CoA ligase activity"/>
    <property type="evidence" value="ECO:0007669"/>
    <property type="project" value="TreeGrafter"/>
</dbReference>
<proteinExistence type="inferred from homology"/>
<gene>
    <name evidence="6" type="ORF">DQP58_19685</name>
</gene>
<dbReference type="Pfam" id="PF13193">
    <property type="entry name" value="AMP-binding_C"/>
    <property type="match status" value="1"/>
</dbReference>
<evidence type="ECO:0000259" key="4">
    <source>
        <dbReference type="Pfam" id="PF00501"/>
    </source>
</evidence>
<feature type="domain" description="AMP-binding enzyme C-terminal" evidence="5">
    <location>
        <begin position="440"/>
        <end position="514"/>
    </location>
</feature>
<name>A0A329KA36_9MYCO</name>
<dbReference type="NCBIfam" id="NF009922">
    <property type="entry name" value="PRK13383.1"/>
    <property type="match status" value="1"/>
</dbReference>
<reference evidence="6 7" key="1">
    <citation type="submission" date="2018-06" db="EMBL/GenBank/DDBJ databases">
        <title>NTM in soil in Japan.</title>
        <authorList>
            <person name="Ohya K."/>
        </authorList>
    </citation>
    <scope>NUCLEOTIDE SEQUENCE [LARGE SCALE GENOMIC DNA]</scope>
    <source>
        <strain evidence="6 7">GF76</strain>
    </source>
</reference>
<comment type="caution">
    <text evidence="6">The sequence shown here is derived from an EMBL/GenBank/DDBJ whole genome shotgun (WGS) entry which is preliminary data.</text>
</comment>
<organism evidence="6 7">
    <name type="scientific">Mycobacterium colombiense</name>
    <dbReference type="NCBI Taxonomy" id="339268"/>
    <lineage>
        <taxon>Bacteria</taxon>
        <taxon>Bacillati</taxon>
        <taxon>Actinomycetota</taxon>
        <taxon>Actinomycetes</taxon>
        <taxon>Mycobacteriales</taxon>
        <taxon>Mycobacteriaceae</taxon>
        <taxon>Mycobacterium</taxon>
        <taxon>Mycobacterium avium complex (MAC)</taxon>
    </lineage>
</organism>
<dbReference type="RefSeq" id="WP_112709915.1">
    <property type="nucleotide sequence ID" value="NZ_QMEU01000077.1"/>
</dbReference>
<evidence type="ECO:0000256" key="3">
    <source>
        <dbReference type="SAM" id="Phobius"/>
    </source>
</evidence>
<dbReference type="PANTHER" id="PTHR43201">
    <property type="entry name" value="ACYL-COA SYNTHETASE"/>
    <property type="match status" value="1"/>
</dbReference>
<evidence type="ECO:0000313" key="7">
    <source>
        <dbReference type="Proteomes" id="UP000250347"/>
    </source>
</evidence>
<evidence type="ECO:0000256" key="1">
    <source>
        <dbReference type="ARBA" id="ARBA00006432"/>
    </source>
</evidence>
<dbReference type="EMBL" id="QMEU01000077">
    <property type="protein sequence ID" value="RAU91875.1"/>
    <property type="molecule type" value="Genomic_DNA"/>
</dbReference>
<evidence type="ECO:0000256" key="2">
    <source>
        <dbReference type="ARBA" id="ARBA00022598"/>
    </source>
</evidence>
<dbReference type="AlphaFoldDB" id="A0A329KA36"/>
<dbReference type="InterPro" id="IPR042099">
    <property type="entry name" value="ANL_N_sf"/>
</dbReference>
<dbReference type="CDD" id="cd04433">
    <property type="entry name" value="AFD_class_I"/>
    <property type="match status" value="1"/>
</dbReference>
<keyword evidence="2" id="KW-0436">Ligase</keyword>
<evidence type="ECO:0000259" key="5">
    <source>
        <dbReference type="Pfam" id="PF13193"/>
    </source>
</evidence>
<keyword evidence="3" id="KW-0812">Transmembrane</keyword>
<dbReference type="InterPro" id="IPR000873">
    <property type="entry name" value="AMP-dep_synth/lig_dom"/>
</dbReference>
<protein>
    <submittedName>
        <fullName evidence="6">Acyl-CoA synthetase</fullName>
    </submittedName>
</protein>
<dbReference type="PROSITE" id="PS00455">
    <property type="entry name" value="AMP_BINDING"/>
    <property type="match status" value="1"/>
</dbReference>
<dbReference type="Pfam" id="PF00501">
    <property type="entry name" value="AMP-binding"/>
    <property type="match status" value="1"/>
</dbReference>
<feature type="transmembrane region" description="Helical" evidence="3">
    <location>
        <begin position="232"/>
        <end position="252"/>
    </location>
</feature>
<accession>A0A329KA36</accession>
<evidence type="ECO:0000313" key="6">
    <source>
        <dbReference type="EMBL" id="RAU91875.1"/>
    </source>
</evidence>
<dbReference type="Proteomes" id="UP000250347">
    <property type="component" value="Unassembled WGS sequence"/>
</dbReference>
<dbReference type="Gene3D" id="3.40.50.12780">
    <property type="entry name" value="N-terminal domain of ligase-like"/>
    <property type="match status" value="1"/>
</dbReference>
<dbReference type="PANTHER" id="PTHR43201:SF5">
    <property type="entry name" value="MEDIUM-CHAIN ACYL-COA LIGASE ACSF2, MITOCHONDRIAL"/>
    <property type="match status" value="1"/>
</dbReference>
<dbReference type="InterPro" id="IPR020845">
    <property type="entry name" value="AMP-binding_CS"/>
</dbReference>
<keyword evidence="3" id="KW-0472">Membrane</keyword>